<dbReference type="Pfam" id="PF00139">
    <property type="entry name" value="Lectin_legB"/>
    <property type="match status" value="1"/>
</dbReference>
<evidence type="ECO:0000259" key="3">
    <source>
        <dbReference type="Pfam" id="PF00139"/>
    </source>
</evidence>
<dbReference type="SUPFAM" id="SSF49899">
    <property type="entry name" value="Concanavalin A-like lectins/glucanases"/>
    <property type="match status" value="1"/>
</dbReference>
<evidence type="ECO:0000256" key="1">
    <source>
        <dbReference type="ARBA" id="ARBA00022734"/>
    </source>
</evidence>
<dbReference type="GO" id="GO:0030246">
    <property type="term" value="F:carbohydrate binding"/>
    <property type="evidence" value="ECO:0007669"/>
    <property type="project" value="UniProtKB-KW"/>
</dbReference>
<evidence type="ECO:0000313" key="4">
    <source>
        <dbReference type="EMBL" id="CAD1818745.1"/>
    </source>
</evidence>
<protein>
    <recommendedName>
        <fullName evidence="3">Legume lectin domain-containing protein</fullName>
    </recommendedName>
</protein>
<gene>
    <name evidence="4" type="ORF">CB5_LOCUS1956</name>
</gene>
<dbReference type="AlphaFoldDB" id="A0A6V7NJF6"/>
<feature type="compositionally biased region" description="Low complexity" evidence="2">
    <location>
        <begin position="169"/>
        <end position="187"/>
    </location>
</feature>
<name>A0A6V7NJF6_ANACO</name>
<feature type="compositionally biased region" description="Low complexity" evidence="2">
    <location>
        <begin position="194"/>
        <end position="206"/>
    </location>
</feature>
<proteinExistence type="predicted"/>
<feature type="region of interest" description="Disordered" evidence="2">
    <location>
        <begin position="169"/>
        <end position="286"/>
    </location>
</feature>
<accession>A0A6V7NJF6</accession>
<feature type="compositionally biased region" description="Pro residues" evidence="2">
    <location>
        <begin position="207"/>
        <end position="219"/>
    </location>
</feature>
<organism evidence="4">
    <name type="scientific">Ananas comosus var. bracteatus</name>
    <name type="common">red pineapple</name>
    <dbReference type="NCBI Taxonomy" id="296719"/>
    <lineage>
        <taxon>Eukaryota</taxon>
        <taxon>Viridiplantae</taxon>
        <taxon>Streptophyta</taxon>
        <taxon>Embryophyta</taxon>
        <taxon>Tracheophyta</taxon>
        <taxon>Spermatophyta</taxon>
        <taxon>Magnoliopsida</taxon>
        <taxon>Liliopsida</taxon>
        <taxon>Poales</taxon>
        <taxon>Bromeliaceae</taxon>
        <taxon>Bromelioideae</taxon>
        <taxon>Ananas</taxon>
    </lineage>
</organism>
<dbReference type="EMBL" id="LR862139">
    <property type="protein sequence ID" value="CAD1818745.1"/>
    <property type="molecule type" value="Genomic_DNA"/>
</dbReference>
<sequence>MSDRTLLLLADEDIEGGFANNQSMSAQKITSFSNLQVFVTTKGSITAELFKDASPDVMDKFVELCPKHEDFMLASSADAGTSISTAAWVRSTDGGSVGRIAWDSNMTLLGDASLKNGIISLTYDTLTTGIGAGGALYSRPVRFLDRATRAPASFATSFAFSIRPTCSSSSSADHLAPSPASATASPSSSPPTPASSEPPTASWASSPTPPPAPTPPPSPSSSTPASTPYSATSTTTTWASTPAPSSPPPQPRARRRRRPQEGRANDGVGRLQRRPQDATGLARLLC</sequence>
<reference evidence="4" key="1">
    <citation type="submission" date="2020-07" db="EMBL/GenBank/DDBJ databases">
        <authorList>
            <person name="Lin J."/>
        </authorList>
    </citation>
    <scope>NUCLEOTIDE SEQUENCE</scope>
</reference>
<feature type="domain" description="Legume lectin" evidence="3">
    <location>
        <begin position="104"/>
        <end position="176"/>
    </location>
</feature>
<keyword evidence="1" id="KW-0430">Lectin</keyword>
<dbReference type="InterPro" id="IPR001220">
    <property type="entry name" value="Legume_lectin_dom"/>
</dbReference>
<evidence type="ECO:0000256" key="2">
    <source>
        <dbReference type="SAM" id="MobiDB-lite"/>
    </source>
</evidence>
<dbReference type="Gene3D" id="2.60.120.200">
    <property type="match status" value="1"/>
</dbReference>
<dbReference type="InterPro" id="IPR013320">
    <property type="entry name" value="ConA-like_dom_sf"/>
</dbReference>
<feature type="compositionally biased region" description="Low complexity" evidence="2">
    <location>
        <begin position="220"/>
        <end position="243"/>
    </location>
</feature>